<protein>
    <submittedName>
        <fullName evidence="1">Uncharacterized protein</fullName>
    </submittedName>
</protein>
<dbReference type="EMBL" id="AJWZ01004332">
    <property type="protein sequence ID" value="EKC65733.1"/>
    <property type="molecule type" value="Genomic_DNA"/>
</dbReference>
<reference evidence="1" key="1">
    <citation type="journal article" date="2013" name="Environ. Microbiol.">
        <title>Microbiota from the distal guts of lean and obese adolescents exhibit partial functional redundancy besides clear differences in community structure.</title>
        <authorList>
            <person name="Ferrer M."/>
            <person name="Ruiz A."/>
            <person name="Lanza F."/>
            <person name="Haange S.B."/>
            <person name="Oberbach A."/>
            <person name="Till H."/>
            <person name="Bargiela R."/>
            <person name="Campoy C."/>
            <person name="Segura M.T."/>
            <person name="Richter M."/>
            <person name="von Bergen M."/>
            <person name="Seifert J."/>
            <person name="Suarez A."/>
        </authorList>
    </citation>
    <scope>NUCLEOTIDE SEQUENCE</scope>
</reference>
<proteinExistence type="predicted"/>
<evidence type="ECO:0000313" key="1">
    <source>
        <dbReference type="EMBL" id="EKC65733.1"/>
    </source>
</evidence>
<feature type="non-terminal residue" evidence="1">
    <location>
        <position position="1"/>
    </location>
</feature>
<comment type="caution">
    <text evidence="1">The sequence shown here is derived from an EMBL/GenBank/DDBJ whole genome shotgun (WGS) entry which is preliminary data.</text>
</comment>
<sequence>EEVAAIMTALKIFGSAMHDRESEVLTILSIKRAYSPWNSKIHGLTQMPDRK</sequence>
<name>K1T807_9ZZZZ</name>
<accession>K1T807</accession>
<organism evidence="1">
    <name type="scientific">human gut metagenome</name>
    <dbReference type="NCBI Taxonomy" id="408170"/>
    <lineage>
        <taxon>unclassified sequences</taxon>
        <taxon>metagenomes</taxon>
        <taxon>organismal metagenomes</taxon>
    </lineage>
</organism>
<gene>
    <name evidence="1" type="ORF">OBE_06307</name>
</gene>
<dbReference type="AlphaFoldDB" id="K1T807"/>